<dbReference type="EMBL" id="BARS01027168">
    <property type="protein sequence ID" value="GAG08867.1"/>
    <property type="molecule type" value="Genomic_DNA"/>
</dbReference>
<feature type="non-terminal residue" evidence="2">
    <location>
        <position position="1"/>
    </location>
</feature>
<comment type="caution">
    <text evidence="2">The sequence shown here is derived from an EMBL/GenBank/DDBJ whole genome shotgun (WGS) entry which is preliminary data.</text>
</comment>
<evidence type="ECO:0000256" key="1">
    <source>
        <dbReference type="SAM" id="MobiDB-lite"/>
    </source>
</evidence>
<evidence type="ECO:0000313" key="2">
    <source>
        <dbReference type="EMBL" id="GAG08867.1"/>
    </source>
</evidence>
<dbReference type="AlphaFoldDB" id="X0VC46"/>
<reference evidence="2" key="1">
    <citation type="journal article" date="2014" name="Front. Microbiol.">
        <title>High frequency of phylogenetically diverse reductive dehalogenase-homologous genes in deep subseafloor sedimentary metagenomes.</title>
        <authorList>
            <person name="Kawai M."/>
            <person name="Futagami T."/>
            <person name="Toyoda A."/>
            <person name="Takaki Y."/>
            <person name="Nishi S."/>
            <person name="Hori S."/>
            <person name="Arai W."/>
            <person name="Tsubouchi T."/>
            <person name="Morono Y."/>
            <person name="Uchiyama I."/>
            <person name="Ito T."/>
            <person name="Fujiyama A."/>
            <person name="Inagaki F."/>
            <person name="Takami H."/>
        </authorList>
    </citation>
    <scope>NUCLEOTIDE SEQUENCE</scope>
    <source>
        <strain evidence="2">Expedition CK06-06</strain>
    </source>
</reference>
<proteinExistence type="predicted"/>
<name>X0VC46_9ZZZZ</name>
<gene>
    <name evidence="2" type="ORF">S01H1_42703</name>
</gene>
<feature type="compositionally biased region" description="Polar residues" evidence="1">
    <location>
        <begin position="1"/>
        <end position="11"/>
    </location>
</feature>
<organism evidence="2">
    <name type="scientific">marine sediment metagenome</name>
    <dbReference type="NCBI Taxonomy" id="412755"/>
    <lineage>
        <taxon>unclassified sequences</taxon>
        <taxon>metagenomes</taxon>
        <taxon>ecological metagenomes</taxon>
    </lineage>
</organism>
<accession>X0VC46</accession>
<protein>
    <submittedName>
        <fullName evidence="2">Uncharacterized protein</fullName>
    </submittedName>
</protein>
<sequence length="46" mass="5121">QQDGIHQTASDVNDHQTARGTVDTAEENHCRNAFTTETVIREAESH</sequence>
<feature type="region of interest" description="Disordered" evidence="1">
    <location>
        <begin position="1"/>
        <end position="46"/>
    </location>
</feature>